<name>A0A0A9A0F2_ARUDO</name>
<dbReference type="AlphaFoldDB" id="A0A0A9A0F2"/>
<feature type="region of interest" description="Disordered" evidence="1">
    <location>
        <begin position="1"/>
        <end position="26"/>
    </location>
</feature>
<organism evidence="2">
    <name type="scientific">Arundo donax</name>
    <name type="common">Giant reed</name>
    <name type="synonym">Donax arundinaceus</name>
    <dbReference type="NCBI Taxonomy" id="35708"/>
    <lineage>
        <taxon>Eukaryota</taxon>
        <taxon>Viridiplantae</taxon>
        <taxon>Streptophyta</taxon>
        <taxon>Embryophyta</taxon>
        <taxon>Tracheophyta</taxon>
        <taxon>Spermatophyta</taxon>
        <taxon>Magnoliopsida</taxon>
        <taxon>Liliopsida</taxon>
        <taxon>Poales</taxon>
        <taxon>Poaceae</taxon>
        <taxon>PACMAD clade</taxon>
        <taxon>Arundinoideae</taxon>
        <taxon>Arundineae</taxon>
        <taxon>Arundo</taxon>
    </lineage>
</organism>
<dbReference type="EMBL" id="GBRH01255400">
    <property type="protein sequence ID" value="JAD42495.1"/>
    <property type="molecule type" value="Transcribed_RNA"/>
</dbReference>
<evidence type="ECO:0000256" key="1">
    <source>
        <dbReference type="SAM" id="MobiDB-lite"/>
    </source>
</evidence>
<accession>A0A0A9A0F2</accession>
<reference evidence="2" key="1">
    <citation type="submission" date="2014-09" db="EMBL/GenBank/DDBJ databases">
        <authorList>
            <person name="Magalhaes I.L.F."/>
            <person name="Oliveira U."/>
            <person name="Santos F.R."/>
            <person name="Vidigal T.H.D.A."/>
            <person name="Brescovit A.D."/>
            <person name="Santos A.J."/>
        </authorList>
    </citation>
    <scope>NUCLEOTIDE SEQUENCE</scope>
    <source>
        <tissue evidence="2">Shoot tissue taken approximately 20 cm above the soil surface</tissue>
    </source>
</reference>
<sequence length="48" mass="5284">MLKTLSRTVVCQDPQRSSTSSASPSCFTPQRVKIRARETCLATAKKTL</sequence>
<reference evidence="2" key="2">
    <citation type="journal article" date="2015" name="Data Brief">
        <title>Shoot transcriptome of the giant reed, Arundo donax.</title>
        <authorList>
            <person name="Barrero R.A."/>
            <person name="Guerrero F.D."/>
            <person name="Moolhuijzen P."/>
            <person name="Goolsby J.A."/>
            <person name="Tidwell J."/>
            <person name="Bellgard S.E."/>
            <person name="Bellgard M.I."/>
        </authorList>
    </citation>
    <scope>NUCLEOTIDE SEQUENCE</scope>
    <source>
        <tissue evidence="2">Shoot tissue taken approximately 20 cm above the soil surface</tissue>
    </source>
</reference>
<protein>
    <submittedName>
        <fullName evidence="2">Uncharacterized protein</fullName>
    </submittedName>
</protein>
<proteinExistence type="predicted"/>
<evidence type="ECO:0000313" key="2">
    <source>
        <dbReference type="EMBL" id="JAD42495.1"/>
    </source>
</evidence>